<dbReference type="Gene3D" id="3.40.50.2300">
    <property type="match status" value="2"/>
</dbReference>
<feature type="transmembrane region" description="Helical" evidence="12">
    <location>
        <begin position="736"/>
        <end position="759"/>
    </location>
</feature>
<feature type="domain" description="G-protein coupled receptors family 3 profile" evidence="13">
    <location>
        <begin position="510"/>
        <end position="773"/>
    </location>
</feature>
<feature type="transmembrane region" description="Helical" evidence="12">
    <location>
        <begin position="581"/>
        <end position="604"/>
    </location>
</feature>
<evidence type="ECO:0000256" key="12">
    <source>
        <dbReference type="SAM" id="Phobius"/>
    </source>
</evidence>
<dbReference type="InterPro" id="IPR000068">
    <property type="entry name" value="GPCR_3_Ca_sens_rcpt-rel"/>
</dbReference>
<dbReference type="GO" id="GO:0004930">
    <property type="term" value="F:G protein-coupled receptor activity"/>
    <property type="evidence" value="ECO:0007669"/>
    <property type="project" value="UniProtKB-KW"/>
</dbReference>
<gene>
    <name evidence="15" type="primary">LOC117346275</name>
</gene>
<comment type="similarity">
    <text evidence="2">Belongs to the G-protein coupled receptor 3 family.</text>
</comment>
<evidence type="ECO:0000256" key="3">
    <source>
        <dbReference type="ARBA" id="ARBA00022475"/>
    </source>
</evidence>
<keyword evidence="6 12" id="KW-1133">Transmembrane helix</keyword>
<feature type="transmembrane region" description="Helical" evidence="12">
    <location>
        <begin position="704"/>
        <end position="724"/>
    </location>
</feature>
<keyword evidence="11" id="KW-0807">Transducer</keyword>
<evidence type="ECO:0000313" key="15">
    <source>
        <dbReference type="RefSeq" id="XP_033771567.1"/>
    </source>
</evidence>
<dbReference type="CDD" id="cd15283">
    <property type="entry name" value="7tmC_V2R_pheromone"/>
    <property type="match status" value="1"/>
</dbReference>
<protein>
    <submittedName>
        <fullName evidence="15">Vomeronasal type-2 receptor 26-like</fullName>
    </submittedName>
</protein>
<dbReference type="Proteomes" id="UP000515159">
    <property type="component" value="Chromosome 12"/>
</dbReference>
<dbReference type="InterPro" id="IPR017979">
    <property type="entry name" value="GPCR_3_CS"/>
</dbReference>
<dbReference type="InterPro" id="IPR000337">
    <property type="entry name" value="GPCR_3"/>
</dbReference>
<feature type="transmembrane region" description="Helical" evidence="12">
    <location>
        <begin position="625"/>
        <end position="644"/>
    </location>
</feature>
<dbReference type="PRINTS" id="PR01535">
    <property type="entry name" value="VOMERONASL2R"/>
</dbReference>
<dbReference type="InterPro" id="IPR028082">
    <property type="entry name" value="Peripla_BP_I"/>
</dbReference>
<dbReference type="InterPro" id="IPR017978">
    <property type="entry name" value="GPCR_3_C"/>
</dbReference>
<evidence type="ECO:0000256" key="7">
    <source>
        <dbReference type="ARBA" id="ARBA00023040"/>
    </source>
</evidence>
<dbReference type="PROSITE" id="PS50259">
    <property type="entry name" value="G_PROTEIN_RECEP_F3_4"/>
    <property type="match status" value="1"/>
</dbReference>
<dbReference type="InterPro" id="IPR038550">
    <property type="entry name" value="GPCR_3_9-Cys_sf"/>
</dbReference>
<keyword evidence="4 12" id="KW-0812">Transmembrane</keyword>
<feature type="transmembrane region" description="Helical" evidence="12">
    <location>
        <begin position="510"/>
        <end position="535"/>
    </location>
</feature>
<evidence type="ECO:0000256" key="5">
    <source>
        <dbReference type="ARBA" id="ARBA00022729"/>
    </source>
</evidence>
<evidence type="ECO:0000256" key="9">
    <source>
        <dbReference type="ARBA" id="ARBA00023170"/>
    </source>
</evidence>
<keyword evidence="10" id="KW-0325">Glycoprotein</keyword>
<reference evidence="15" key="1">
    <citation type="submission" date="2025-08" db="UniProtKB">
        <authorList>
            <consortium name="RefSeq"/>
        </authorList>
    </citation>
    <scope>IDENTIFICATION</scope>
</reference>
<accession>A0A6P8N7P5</accession>
<dbReference type="GeneID" id="117346275"/>
<dbReference type="PRINTS" id="PR00248">
    <property type="entry name" value="GPCRMGR"/>
</dbReference>
<dbReference type="InterPro" id="IPR001828">
    <property type="entry name" value="ANF_lig-bd_rcpt"/>
</dbReference>
<evidence type="ECO:0000256" key="8">
    <source>
        <dbReference type="ARBA" id="ARBA00023136"/>
    </source>
</evidence>
<feature type="transmembrane region" description="Helical" evidence="12">
    <location>
        <begin position="547"/>
        <end position="569"/>
    </location>
</feature>
<name>A0A6P8N7P5_GEOSA</name>
<dbReference type="InterPro" id="IPR011500">
    <property type="entry name" value="GPCR_3_9-Cys_dom"/>
</dbReference>
<feature type="transmembrane region" description="Helical" evidence="12">
    <location>
        <begin position="669"/>
        <end position="692"/>
    </location>
</feature>
<organism evidence="14 15">
    <name type="scientific">Geotrypetes seraphini</name>
    <name type="common">Gaboon caecilian</name>
    <name type="synonym">Caecilia seraphini</name>
    <dbReference type="NCBI Taxonomy" id="260995"/>
    <lineage>
        <taxon>Eukaryota</taxon>
        <taxon>Metazoa</taxon>
        <taxon>Chordata</taxon>
        <taxon>Craniata</taxon>
        <taxon>Vertebrata</taxon>
        <taxon>Euteleostomi</taxon>
        <taxon>Amphibia</taxon>
        <taxon>Gymnophiona</taxon>
        <taxon>Geotrypetes</taxon>
    </lineage>
</organism>
<dbReference type="PROSITE" id="PS00981">
    <property type="entry name" value="G_PROTEIN_RECEP_F3_3"/>
    <property type="match status" value="1"/>
</dbReference>
<dbReference type="RefSeq" id="XP_033771567.1">
    <property type="nucleotide sequence ID" value="XM_033915676.1"/>
</dbReference>
<dbReference type="PANTHER" id="PTHR24061:SF599">
    <property type="entry name" value="G-PROTEIN COUPLED RECEPTORS FAMILY 3 PROFILE DOMAIN-CONTAINING PROTEIN"/>
    <property type="match status" value="1"/>
</dbReference>
<keyword evidence="7" id="KW-0297">G-protein coupled receptor</keyword>
<dbReference type="InParanoid" id="A0A6P8N7P5"/>
<comment type="subcellular location">
    <subcellularLocation>
        <location evidence="1">Cell membrane</location>
        <topology evidence="1">Multi-pass membrane protein</topology>
    </subcellularLocation>
</comment>
<dbReference type="OrthoDB" id="10338299at2759"/>
<dbReference type="FunFam" id="2.10.50.30:FF:000002">
    <property type="entry name" value="Vomeronasal 2 receptor, h1"/>
    <property type="match status" value="1"/>
</dbReference>
<evidence type="ECO:0000256" key="1">
    <source>
        <dbReference type="ARBA" id="ARBA00004651"/>
    </source>
</evidence>
<dbReference type="SUPFAM" id="SSF53822">
    <property type="entry name" value="Periplasmic binding protein-like I"/>
    <property type="match status" value="1"/>
</dbReference>
<evidence type="ECO:0000256" key="10">
    <source>
        <dbReference type="ARBA" id="ARBA00023180"/>
    </source>
</evidence>
<dbReference type="Pfam" id="PF01094">
    <property type="entry name" value="ANF_receptor"/>
    <property type="match status" value="1"/>
</dbReference>
<evidence type="ECO:0000256" key="4">
    <source>
        <dbReference type="ARBA" id="ARBA00022692"/>
    </source>
</evidence>
<keyword evidence="9" id="KW-0675">Receptor</keyword>
<evidence type="ECO:0000259" key="13">
    <source>
        <dbReference type="PROSITE" id="PS50259"/>
    </source>
</evidence>
<dbReference type="InterPro" id="IPR004073">
    <property type="entry name" value="GPCR_3_vmron_rcpt_2"/>
</dbReference>
<dbReference type="GO" id="GO:0005886">
    <property type="term" value="C:plasma membrane"/>
    <property type="evidence" value="ECO:0007669"/>
    <property type="project" value="UniProtKB-SubCell"/>
</dbReference>
<keyword evidence="5" id="KW-0732">Signal</keyword>
<dbReference type="FunFam" id="3.40.50.2300:FF:000024">
    <property type="entry name" value="Vomeronasal 2, receptor 73"/>
    <property type="match status" value="1"/>
</dbReference>
<keyword evidence="8 12" id="KW-0472">Membrane</keyword>
<sequence length="773" mass="87590">MNYYNYLAFIYAVEEVNNNPELLPNITLGFNLDESGNHPFLISLDAIDVSYGDGFPNYKCGTTGLLTAVIEGLPSELSLHMSNVFSLYHFPQVSYSSQNLLMSDTVKFPYFYRTVPNELNLCAGIVKLLKHFDWNWVGVVAPDDDSSLRAVHILQEAIEQDGGCIEFIETFGHTKFTTAEKKHKINKSFHTSSARVIIFYCNEDTAIYLLSEIKIQQLPGKVWITTNERFIFPTYPQMSNIMSNFFAFTTVKKNIPSFLKFVREANPLSLPADSLTELWWKSLCDSRCPKNIKRSCNTNETLPSKSHCFTRYFGKSYSVYNAVYALAYAVHDMVMSDSGNKITLSTASETHFHYLPSKLHHYLKKVRFKNRLGEELSFDENGDLTSGYDVINTVSLPNRTLSVEYVANYNPYAHPGQDFIINEEIVWSSLFTQIPPQSKCSNSCPPGFRKLTRKGEPVCCYDCILCPEGEVSKETDMDSCTRCPEDEWPNKERNSCIPKVRNYLSYEEPLGIALSLIIVIIFIIIVVIFGIFIYHRDTPIVKANNRDLSYIILVSLMFSCLCSLIFIGHPNKMACLLRQTAFGITFSISLSSILAKTVTVVMAFEGNKPGSKLRKWMGYRISNSIVLFCSLLQAVFCLVWLLTFPPSPHLNMQSEIGTILIECKEGSVIAFYCVLGYLGFLSGISFIVAFLARNLPDSFNEAKHITFSMLVFFSVWVSFIPTYLSTRGKYMVAVEIFAILASSAGLLGCIFIPKCYIILFRPERNSRKHITKK</sequence>
<dbReference type="Pfam" id="PF07562">
    <property type="entry name" value="NCD3G"/>
    <property type="match status" value="1"/>
</dbReference>
<dbReference type="KEGG" id="gsh:117346275"/>
<dbReference type="Gene3D" id="2.10.50.30">
    <property type="entry name" value="GPCR, family 3, nine cysteines domain"/>
    <property type="match status" value="1"/>
</dbReference>
<dbReference type="PANTHER" id="PTHR24061">
    <property type="entry name" value="CALCIUM-SENSING RECEPTOR-RELATED"/>
    <property type="match status" value="1"/>
</dbReference>
<evidence type="ECO:0000313" key="14">
    <source>
        <dbReference type="Proteomes" id="UP000515159"/>
    </source>
</evidence>
<dbReference type="AlphaFoldDB" id="A0A6P8N7P5"/>
<evidence type="ECO:0000256" key="2">
    <source>
        <dbReference type="ARBA" id="ARBA00007242"/>
    </source>
</evidence>
<dbReference type="Pfam" id="PF00003">
    <property type="entry name" value="7tm_3"/>
    <property type="match status" value="1"/>
</dbReference>
<evidence type="ECO:0000256" key="11">
    <source>
        <dbReference type="ARBA" id="ARBA00023224"/>
    </source>
</evidence>
<evidence type="ECO:0000256" key="6">
    <source>
        <dbReference type="ARBA" id="ARBA00022989"/>
    </source>
</evidence>
<proteinExistence type="inferred from homology"/>
<keyword evidence="3" id="KW-1003">Cell membrane</keyword>
<keyword evidence="14" id="KW-1185">Reference proteome</keyword>